<dbReference type="InterPro" id="IPR000924">
    <property type="entry name" value="Glu/Gln-tRNA-synth"/>
</dbReference>
<dbReference type="EC" id="6.1.1.18" evidence="2"/>
<feature type="domain" description="Glutaminyl-tRNA synthetase class Ib non-specific RNA-binding" evidence="15">
    <location>
        <begin position="3"/>
        <end position="150"/>
    </location>
</feature>
<dbReference type="Gene3D" id="1.10.10.2420">
    <property type="match status" value="1"/>
</dbReference>
<comment type="similarity">
    <text evidence="1 10">Belongs to the class-I aminoacyl-tRNA synthetase family.</text>
</comment>
<evidence type="ECO:0000256" key="9">
    <source>
        <dbReference type="ARBA" id="ARBA00048270"/>
    </source>
</evidence>
<dbReference type="InterPro" id="IPR049437">
    <property type="entry name" value="tRNA-synt_1c_C2"/>
</dbReference>
<gene>
    <name evidence="17" type="ORF">OKIOD_LOCUS6635</name>
</gene>
<dbReference type="InterPro" id="IPR020056">
    <property type="entry name" value="Rbsml_bL25/Gln-tRNA_synth_N"/>
</dbReference>
<organism evidence="17 18">
    <name type="scientific">Oikopleura dioica</name>
    <name type="common">Tunicate</name>
    <dbReference type="NCBI Taxonomy" id="34765"/>
    <lineage>
        <taxon>Eukaryota</taxon>
        <taxon>Metazoa</taxon>
        <taxon>Chordata</taxon>
        <taxon>Tunicata</taxon>
        <taxon>Appendicularia</taxon>
        <taxon>Copelata</taxon>
        <taxon>Oikopleuridae</taxon>
        <taxon>Oikopleura</taxon>
    </lineage>
</organism>
<evidence type="ECO:0000256" key="11">
    <source>
        <dbReference type="SAM" id="MobiDB-lite"/>
    </source>
</evidence>
<dbReference type="Pfam" id="PF03950">
    <property type="entry name" value="tRNA-synt_1c_C"/>
    <property type="match status" value="1"/>
</dbReference>
<evidence type="ECO:0000259" key="12">
    <source>
        <dbReference type="Pfam" id="PF00749"/>
    </source>
</evidence>
<comment type="catalytic activity">
    <reaction evidence="9">
        <text>tRNA(Gln) + L-glutamine + ATP = L-glutaminyl-tRNA(Gln) + AMP + diphosphate</text>
        <dbReference type="Rhea" id="RHEA:20121"/>
        <dbReference type="Rhea" id="RHEA-COMP:9662"/>
        <dbReference type="Rhea" id="RHEA-COMP:9681"/>
        <dbReference type="ChEBI" id="CHEBI:30616"/>
        <dbReference type="ChEBI" id="CHEBI:33019"/>
        <dbReference type="ChEBI" id="CHEBI:58359"/>
        <dbReference type="ChEBI" id="CHEBI:78442"/>
        <dbReference type="ChEBI" id="CHEBI:78521"/>
        <dbReference type="ChEBI" id="CHEBI:456215"/>
        <dbReference type="EC" id="6.1.1.18"/>
    </reaction>
</comment>
<dbReference type="InterPro" id="IPR007639">
    <property type="entry name" value="Gln-tRNA-synth_Ib_RNA-bd_N"/>
</dbReference>
<evidence type="ECO:0000256" key="6">
    <source>
        <dbReference type="ARBA" id="ARBA00022917"/>
    </source>
</evidence>
<dbReference type="PANTHER" id="PTHR43097">
    <property type="entry name" value="GLUTAMINE-TRNA LIGASE"/>
    <property type="match status" value="1"/>
</dbReference>
<proteinExistence type="inferred from homology"/>
<dbReference type="InterPro" id="IPR020058">
    <property type="entry name" value="Glu/Gln-tRNA-synth_Ib_cat-dom"/>
</dbReference>
<dbReference type="InterPro" id="IPR020059">
    <property type="entry name" value="Glu/Gln-tRNA-synth_Ib_codon-bd"/>
</dbReference>
<evidence type="ECO:0000259" key="15">
    <source>
        <dbReference type="Pfam" id="PF04558"/>
    </source>
</evidence>
<dbReference type="Pfam" id="PF04557">
    <property type="entry name" value="tRNA_synt_1c_R2"/>
    <property type="match status" value="1"/>
</dbReference>
<evidence type="ECO:0000256" key="10">
    <source>
        <dbReference type="RuleBase" id="RU363037"/>
    </source>
</evidence>
<keyword evidence="3 10" id="KW-0436">Ligase</keyword>
<evidence type="ECO:0000256" key="7">
    <source>
        <dbReference type="ARBA" id="ARBA00023146"/>
    </source>
</evidence>
<dbReference type="NCBIfam" id="TIGR00440">
    <property type="entry name" value="glnS"/>
    <property type="match status" value="1"/>
</dbReference>
<evidence type="ECO:0000256" key="5">
    <source>
        <dbReference type="ARBA" id="ARBA00022840"/>
    </source>
</evidence>
<dbReference type="SUPFAM" id="SSF52374">
    <property type="entry name" value="Nucleotidylyl transferase"/>
    <property type="match status" value="1"/>
</dbReference>
<feature type="domain" description="tRNA synthetases class I (E and Q) anti-codon binding" evidence="16">
    <location>
        <begin position="665"/>
        <end position="740"/>
    </location>
</feature>
<dbReference type="InterPro" id="IPR007638">
    <property type="entry name" value="Gln-tRNA-synth_Ib_RNA-bd_2"/>
</dbReference>
<evidence type="ECO:0000259" key="13">
    <source>
        <dbReference type="Pfam" id="PF03950"/>
    </source>
</evidence>
<dbReference type="Proteomes" id="UP001158576">
    <property type="component" value="Chromosome XSR"/>
</dbReference>
<name>A0ABN7SBN7_OIKDI</name>
<dbReference type="InterPro" id="IPR001412">
    <property type="entry name" value="aa-tRNA-synth_I_CS"/>
</dbReference>
<evidence type="ECO:0000256" key="2">
    <source>
        <dbReference type="ARBA" id="ARBA00012836"/>
    </source>
</evidence>
<dbReference type="PROSITE" id="PS00178">
    <property type="entry name" value="AA_TRNA_LIGASE_I"/>
    <property type="match status" value="1"/>
</dbReference>
<dbReference type="Gene3D" id="1.10.8.1290">
    <property type="entry name" value="Glutaminyl-tRNA synthetase, non-specific RNA binding region part 1, domain 1"/>
    <property type="match status" value="1"/>
</dbReference>
<evidence type="ECO:0000256" key="8">
    <source>
        <dbReference type="ARBA" id="ARBA00030466"/>
    </source>
</evidence>
<sequence length="762" mass="86122">MEELFLRAGLPADKVKQTLKNESLAQQLADSLNGLGTDITKENGTQVYTLVTKSKKKDHIASILPYIAKNQLDTPAKLDAAILYAANAEFVSANFEKECGVGVVISGEDIEKALRTVIEENKEQLVKQRYKFNVGILLGKARILVPFADGKKLKGELDAQILELLGPKTEADLAKPTKTKAKKAPKEAKDSAPKETKAIESFQNVIKGAASQFHKVGENYKTDRYVMTPNTMKHMENHLKVTGGQVRTRFPPEPNGILHIGHAKAINFNFGYAKAMDGVCYLRYDDTNPEKEEEKFFTAIKDMVEWLGYTPWKVTHASDNFQELYELAIKLIKEDLAYICHMTADELKGIDSPHSPWRNRPIEESLALFRDMKNGKIEEGKATLRMKHVMEDGKKDPVAYRVKFTPHHRTGEEWCIYPTYDFTHCLCDSIEHISHSLCTKEFQARRSSYFWLCNAVDVYCPVQWEYGRLNIDYTICSKRKIQALIDSGLVRDWDDPRLFTLTALRRRGFPPQAINNFCGLVGVTGADCTLEPAMLEHCVRDELNRTALRRIAVMDPLKIKITNFDKLNIAATCEVQNVPNETAIEMGINLTRHLNISDTIYIERDDFAEVPPKGFRRLTPGQSVGLKYGELVISVAKVIKNKNGEVECVEVTAQKSTEAEKPKAFIHWLDVKRSHDAEARLYSQLFKEKDPTSVPGGYLAAANKSSLEVKKIKVESCLTGKQLKVFDKFQFERVGYFCYDKDSTAKLPVYNLTIGLKEDKGK</sequence>
<dbReference type="InterPro" id="IPR042558">
    <property type="entry name" value="Gln-tRNA-synth_Ib_RNA-bd_N_1"/>
</dbReference>
<keyword evidence="7 10" id="KW-0030">Aminoacyl-tRNA synthetase</keyword>
<dbReference type="InterPro" id="IPR004514">
    <property type="entry name" value="Gln-tRNA-synth"/>
</dbReference>
<evidence type="ECO:0000256" key="3">
    <source>
        <dbReference type="ARBA" id="ARBA00022598"/>
    </source>
</evidence>
<dbReference type="PRINTS" id="PR00987">
    <property type="entry name" value="TRNASYNTHGLU"/>
</dbReference>
<evidence type="ECO:0000313" key="18">
    <source>
        <dbReference type="Proteomes" id="UP001158576"/>
    </source>
</evidence>
<protein>
    <recommendedName>
        <fullName evidence="2">glutamine--tRNA ligase</fullName>
        <ecNumber evidence="2">6.1.1.18</ecNumber>
    </recommendedName>
    <alternativeName>
        <fullName evidence="8">Glutaminyl-tRNA synthetase</fullName>
    </alternativeName>
</protein>
<keyword evidence="5 10" id="KW-0067">ATP-binding</keyword>
<evidence type="ECO:0000313" key="17">
    <source>
        <dbReference type="EMBL" id="CAG5097438.1"/>
    </source>
</evidence>
<feature type="domain" description="Glutamyl/glutaminyl-tRNA synthetase class Ib catalytic" evidence="12">
    <location>
        <begin position="245"/>
        <end position="544"/>
    </location>
</feature>
<feature type="domain" description="Glutamyl/glutaminyl-tRNA synthetase class Ib anti-codon binding" evidence="13">
    <location>
        <begin position="547"/>
        <end position="652"/>
    </location>
</feature>
<dbReference type="Pfam" id="PF00749">
    <property type="entry name" value="tRNA-synt_1c"/>
    <property type="match status" value="1"/>
</dbReference>
<dbReference type="InterPro" id="IPR014729">
    <property type="entry name" value="Rossmann-like_a/b/a_fold"/>
</dbReference>
<evidence type="ECO:0000259" key="16">
    <source>
        <dbReference type="Pfam" id="PF20974"/>
    </source>
</evidence>
<reference evidence="17 18" key="1">
    <citation type="submission" date="2021-04" db="EMBL/GenBank/DDBJ databases">
        <authorList>
            <person name="Bliznina A."/>
        </authorList>
    </citation>
    <scope>NUCLEOTIDE SEQUENCE [LARGE SCALE GENOMIC DNA]</scope>
</reference>
<keyword evidence="18" id="KW-1185">Reference proteome</keyword>
<dbReference type="Gene3D" id="2.40.240.10">
    <property type="entry name" value="Ribosomal Protein L25, Chain P"/>
    <property type="match status" value="2"/>
</dbReference>
<dbReference type="InterPro" id="IPR011035">
    <property type="entry name" value="Ribosomal_bL25/Gln-tRNA_synth"/>
</dbReference>
<dbReference type="InterPro" id="IPR042559">
    <property type="entry name" value="Gln-tRNA-synth_Ib_RNA-bd_N_2"/>
</dbReference>
<evidence type="ECO:0000256" key="4">
    <source>
        <dbReference type="ARBA" id="ARBA00022741"/>
    </source>
</evidence>
<dbReference type="EMBL" id="OU015569">
    <property type="protein sequence ID" value="CAG5097438.1"/>
    <property type="molecule type" value="Genomic_DNA"/>
</dbReference>
<dbReference type="Pfam" id="PF04558">
    <property type="entry name" value="tRNA_synt_1c_R1"/>
    <property type="match status" value="1"/>
</dbReference>
<evidence type="ECO:0000256" key="1">
    <source>
        <dbReference type="ARBA" id="ARBA00005594"/>
    </source>
</evidence>
<dbReference type="CDD" id="cd00807">
    <property type="entry name" value="GlnRS_core"/>
    <property type="match status" value="1"/>
</dbReference>
<dbReference type="Pfam" id="PF20974">
    <property type="entry name" value="tRNA-synt_1c_C2"/>
    <property type="match status" value="1"/>
</dbReference>
<evidence type="ECO:0000259" key="14">
    <source>
        <dbReference type="Pfam" id="PF04557"/>
    </source>
</evidence>
<dbReference type="Gene3D" id="3.40.50.620">
    <property type="entry name" value="HUPs"/>
    <property type="match status" value="1"/>
</dbReference>
<dbReference type="SUPFAM" id="SSF50715">
    <property type="entry name" value="Ribosomal protein L25-like"/>
    <property type="match status" value="1"/>
</dbReference>
<accession>A0ABN7SBN7</accession>
<feature type="domain" description="Glutaminyl-tRNA synthetase class Ib non-specific RNA-binding" evidence="14">
    <location>
        <begin position="154"/>
        <end position="235"/>
    </location>
</feature>
<feature type="region of interest" description="Disordered" evidence="11">
    <location>
        <begin position="174"/>
        <end position="195"/>
    </location>
</feature>
<dbReference type="InterPro" id="IPR050132">
    <property type="entry name" value="Gln/Glu-tRNA_Ligase"/>
</dbReference>
<keyword evidence="6 10" id="KW-0648">Protein biosynthesis</keyword>
<feature type="compositionally biased region" description="Basic and acidic residues" evidence="11">
    <location>
        <begin position="184"/>
        <end position="195"/>
    </location>
</feature>
<dbReference type="PANTHER" id="PTHR43097:SF4">
    <property type="entry name" value="GLUTAMINE--TRNA LIGASE"/>
    <property type="match status" value="1"/>
</dbReference>
<keyword evidence="4 10" id="KW-0547">Nucleotide-binding</keyword>